<dbReference type="AlphaFoldDB" id="A0AAN8IDW7"/>
<evidence type="ECO:0000313" key="3">
    <source>
        <dbReference type="Proteomes" id="UP001331761"/>
    </source>
</evidence>
<reference evidence="2 3" key="1">
    <citation type="submission" date="2019-10" db="EMBL/GenBank/DDBJ databases">
        <title>Assembly and Annotation for the nematode Trichostrongylus colubriformis.</title>
        <authorList>
            <person name="Martin J."/>
        </authorList>
    </citation>
    <scope>NUCLEOTIDE SEQUENCE [LARGE SCALE GENOMIC DNA]</scope>
    <source>
        <strain evidence="2">G859</strain>
        <tissue evidence="2">Whole worm</tissue>
    </source>
</reference>
<feature type="compositionally biased region" description="Low complexity" evidence="1">
    <location>
        <begin position="1"/>
        <end position="26"/>
    </location>
</feature>
<proteinExistence type="predicted"/>
<protein>
    <submittedName>
        <fullName evidence="2">Uncharacterized protein</fullName>
    </submittedName>
</protein>
<sequence length="89" mass="9765">MSSNSDSNNQPQQGGTGSTPSSSSSSAEPPSLAIRALRYKLSRTPTHELKAMLRTINRLFAMSSKLPDGGNKLRVRRHELMLELGRRQA</sequence>
<name>A0AAN8IDW7_TRICO</name>
<dbReference type="EMBL" id="WIXE01018367">
    <property type="protein sequence ID" value="KAK5970979.1"/>
    <property type="molecule type" value="Genomic_DNA"/>
</dbReference>
<keyword evidence="3" id="KW-1185">Reference proteome</keyword>
<accession>A0AAN8IDW7</accession>
<organism evidence="2 3">
    <name type="scientific">Trichostrongylus colubriformis</name>
    <name type="common">Black scour worm</name>
    <dbReference type="NCBI Taxonomy" id="6319"/>
    <lineage>
        <taxon>Eukaryota</taxon>
        <taxon>Metazoa</taxon>
        <taxon>Ecdysozoa</taxon>
        <taxon>Nematoda</taxon>
        <taxon>Chromadorea</taxon>
        <taxon>Rhabditida</taxon>
        <taxon>Rhabditina</taxon>
        <taxon>Rhabditomorpha</taxon>
        <taxon>Strongyloidea</taxon>
        <taxon>Trichostrongylidae</taxon>
        <taxon>Trichostrongylus</taxon>
    </lineage>
</organism>
<gene>
    <name evidence="2" type="ORF">GCK32_006044</name>
</gene>
<comment type="caution">
    <text evidence="2">The sequence shown here is derived from an EMBL/GenBank/DDBJ whole genome shotgun (WGS) entry which is preliminary data.</text>
</comment>
<evidence type="ECO:0000313" key="2">
    <source>
        <dbReference type="EMBL" id="KAK5970979.1"/>
    </source>
</evidence>
<feature type="region of interest" description="Disordered" evidence="1">
    <location>
        <begin position="1"/>
        <end position="31"/>
    </location>
</feature>
<dbReference type="Proteomes" id="UP001331761">
    <property type="component" value="Unassembled WGS sequence"/>
</dbReference>
<evidence type="ECO:0000256" key="1">
    <source>
        <dbReference type="SAM" id="MobiDB-lite"/>
    </source>
</evidence>